<accession>A0ACA9KGH8</accession>
<keyword evidence="2" id="KW-1185">Reference proteome</keyword>
<sequence length="640" mass="72142">TLRSRTPRYIYIAMLIQAMYYVPHIRTAFSRIVSDHRDMENLQPFWEAMARMEMGVQRDIHLDDLLQEHLTSENDENAMVKDIKETVAEFYSQFATEMSGPSHAFPSSLLISQIWQPPSLARSSFSSNTSMWVDERSLAETGITQDYPLIPITSNINSEENSLLSYLHELTWFRKLQVAADVLVFSISHEEGPPTPSIYRSTPTTSSTNGKGTSSGGTSNTAGKLNNSAPSQKYPLQFPAQLYVDPFMLDNLDIAKIQKESQIKMETSVRDIEKKISALGGGTNKLPIKNLQMSIKYYQEIIANEGTQEQKDLNKATLEALEAVLDRVEKEIEEKKDELSRTKKEITELYELTALKKMPYELCAVLMWDGVYGRTHVYSYVKAKDGNWYKIVDSSATQVTEETVLNDSSGLHLTAGPFMLFYSSLENSTSFDTISQEAAQEGLTRPLSKETRSLLQKQFSEWSKEVREIVRRANSEFRTQLGNEQLVDEDGRLVKRSEDSGSDSPTKTLWPDPLHFLHIIDEEKEMVYDSDPEEMNMEDITGSQSHEAASSRRNSSKGLWDLTTNNETVKDDTGPGWVPQGDPNMTWEEALTKESPKQTNWDGWGSQNATGGNKIEVQVTRTVETNSTEVGGTQSTSPST</sequence>
<name>A0ACA9KGH8_9GLOM</name>
<dbReference type="EMBL" id="CAJVPT010001988">
    <property type="protein sequence ID" value="CAG8472542.1"/>
    <property type="molecule type" value="Genomic_DNA"/>
</dbReference>
<proteinExistence type="predicted"/>
<evidence type="ECO:0000313" key="2">
    <source>
        <dbReference type="Proteomes" id="UP000789525"/>
    </source>
</evidence>
<comment type="caution">
    <text evidence="1">The sequence shown here is derived from an EMBL/GenBank/DDBJ whole genome shotgun (WGS) entry which is preliminary data.</text>
</comment>
<protein>
    <submittedName>
        <fullName evidence="1">3666_t:CDS:1</fullName>
    </submittedName>
</protein>
<evidence type="ECO:0000313" key="1">
    <source>
        <dbReference type="EMBL" id="CAG8472542.1"/>
    </source>
</evidence>
<feature type="non-terminal residue" evidence="1">
    <location>
        <position position="1"/>
    </location>
</feature>
<dbReference type="Proteomes" id="UP000789525">
    <property type="component" value="Unassembled WGS sequence"/>
</dbReference>
<gene>
    <name evidence="1" type="ORF">ACOLOM_LOCUS1655</name>
</gene>
<reference evidence="1" key="1">
    <citation type="submission" date="2021-06" db="EMBL/GenBank/DDBJ databases">
        <authorList>
            <person name="Kallberg Y."/>
            <person name="Tangrot J."/>
            <person name="Rosling A."/>
        </authorList>
    </citation>
    <scope>NUCLEOTIDE SEQUENCE</scope>
    <source>
        <strain evidence="1">CL356</strain>
    </source>
</reference>
<organism evidence="1 2">
    <name type="scientific">Acaulospora colombiana</name>
    <dbReference type="NCBI Taxonomy" id="27376"/>
    <lineage>
        <taxon>Eukaryota</taxon>
        <taxon>Fungi</taxon>
        <taxon>Fungi incertae sedis</taxon>
        <taxon>Mucoromycota</taxon>
        <taxon>Glomeromycotina</taxon>
        <taxon>Glomeromycetes</taxon>
        <taxon>Diversisporales</taxon>
        <taxon>Acaulosporaceae</taxon>
        <taxon>Acaulospora</taxon>
    </lineage>
</organism>